<proteinExistence type="predicted"/>
<gene>
    <name evidence="1" type="ORF">SULYE_1073</name>
</gene>
<evidence type="ECO:0000313" key="1">
    <source>
        <dbReference type="EMBL" id="EEP60434.1"/>
    </source>
</evidence>
<sequence>MSLEKVIDIAKKELKGYEWEIFYLKNKKLKSQSNDLKLDKVSV</sequence>
<comment type="caution">
    <text evidence="1">The sequence shown here is derived from an EMBL/GenBank/DDBJ whole genome shotgun (WGS) entry which is preliminary data.</text>
</comment>
<accession>C4FKH3</accession>
<dbReference type="AlphaFoldDB" id="C4FKH3"/>
<protein>
    <submittedName>
        <fullName evidence="1">Uncharacterized protein</fullName>
    </submittedName>
</protein>
<reference evidence="1 2" key="1">
    <citation type="submission" date="2009-04" db="EMBL/GenBank/DDBJ databases">
        <authorList>
            <person name="Reysenbach A.-L."/>
            <person name="Heidelberg J.F."/>
            <person name="Nelson W.C."/>
        </authorList>
    </citation>
    <scope>NUCLEOTIDE SEQUENCE [LARGE SCALE GENOMIC DNA]</scope>
    <source>
        <strain evidence="1 2">SS-5</strain>
    </source>
</reference>
<keyword evidence="2" id="KW-1185">Reference proteome</keyword>
<organism evidence="1 2">
    <name type="scientific">Sulfurihydrogenibium yellowstonense SS-5</name>
    <dbReference type="NCBI Taxonomy" id="432331"/>
    <lineage>
        <taxon>Bacteria</taxon>
        <taxon>Pseudomonadati</taxon>
        <taxon>Aquificota</taxon>
        <taxon>Aquificia</taxon>
        <taxon>Aquificales</taxon>
        <taxon>Hydrogenothermaceae</taxon>
        <taxon>Sulfurihydrogenibium</taxon>
    </lineage>
</organism>
<evidence type="ECO:0000313" key="2">
    <source>
        <dbReference type="Proteomes" id="UP000005540"/>
    </source>
</evidence>
<feature type="non-terminal residue" evidence="1">
    <location>
        <position position="43"/>
    </location>
</feature>
<dbReference type="Proteomes" id="UP000005540">
    <property type="component" value="Unassembled WGS sequence"/>
</dbReference>
<name>C4FKH3_9AQUI</name>
<dbReference type="EMBL" id="ABZS01000097">
    <property type="protein sequence ID" value="EEP60434.1"/>
    <property type="molecule type" value="Genomic_DNA"/>
</dbReference>